<evidence type="ECO:0000313" key="2">
    <source>
        <dbReference type="Proteomes" id="UP000305729"/>
    </source>
</evidence>
<reference evidence="1 2" key="1">
    <citation type="submission" date="2019-10" db="EMBL/GenBank/DDBJ databases">
        <title>Pseudoalteromonas rubra S4059.</title>
        <authorList>
            <person name="Paulsen S."/>
            <person name="Wang X."/>
        </authorList>
    </citation>
    <scope>NUCLEOTIDE SEQUENCE [LARGE SCALE GENOMIC DNA]</scope>
    <source>
        <strain evidence="1 2">S4059</strain>
    </source>
</reference>
<proteinExistence type="predicted"/>
<evidence type="ECO:0000313" key="1">
    <source>
        <dbReference type="EMBL" id="QPB82042.1"/>
    </source>
</evidence>
<dbReference type="AlphaFoldDB" id="A0A5S3V4H8"/>
<organism evidence="1 2">
    <name type="scientific">Pseudoalteromonas rubra</name>
    <dbReference type="NCBI Taxonomy" id="43658"/>
    <lineage>
        <taxon>Bacteria</taxon>
        <taxon>Pseudomonadati</taxon>
        <taxon>Pseudomonadota</taxon>
        <taxon>Gammaproteobacteria</taxon>
        <taxon>Alteromonadales</taxon>
        <taxon>Pseudoalteromonadaceae</taxon>
        <taxon>Pseudoalteromonas</taxon>
    </lineage>
</organism>
<sequence>MKSKIELLLNYIVIVIAVAYGAAVFISLNFKLTPEQMSNPGMVIAFLISCTFNIARLKEKTTSFRIHLTALFANILTFSYAAAFAVQDPWVAKIVTTILMGLILAFSLSGTIQLKKSAANQKTYSTQH</sequence>
<protein>
    <submittedName>
        <fullName evidence="1">Uncharacterized protein</fullName>
    </submittedName>
</protein>
<dbReference type="RefSeq" id="WP_138536120.1">
    <property type="nucleotide sequence ID" value="NZ_CP045429.1"/>
</dbReference>
<accession>A0A5S3V4H8</accession>
<dbReference type="Proteomes" id="UP000305729">
    <property type="component" value="Chromosome 1"/>
</dbReference>
<name>A0A5S3V4H8_9GAMM</name>
<gene>
    <name evidence="1" type="ORF">CWC22_003065</name>
</gene>
<dbReference type="EMBL" id="CP045429">
    <property type="protein sequence ID" value="QPB82042.1"/>
    <property type="molecule type" value="Genomic_DNA"/>
</dbReference>